<keyword evidence="3" id="KW-1185">Reference proteome</keyword>
<dbReference type="InterPro" id="IPR002156">
    <property type="entry name" value="RNaseH_domain"/>
</dbReference>
<dbReference type="InterPro" id="IPR036397">
    <property type="entry name" value="RNaseH_sf"/>
</dbReference>
<evidence type="ECO:0000313" key="2">
    <source>
        <dbReference type="EMBL" id="KAG0721689.1"/>
    </source>
</evidence>
<dbReference type="GO" id="GO:0003676">
    <property type="term" value="F:nucleic acid binding"/>
    <property type="evidence" value="ECO:0007669"/>
    <property type="project" value="InterPro"/>
</dbReference>
<dbReference type="Gene3D" id="3.30.420.10">
    <property type="entry name" value="Ribonuclease H-like superfamily/Ribonuclease H"/>
    <property type="match status" value="1"/>
</dbReference>
<name>A0A8J4YF16_CHIOP</name>
<reference evidence="2" key="1">
    <citation type="submission" date="2020-07" db="EMBL/GenBank/DDBJ databases">
        <title>The High-quality genome of the commercially important snow crab, Chionoecetes opilio.</title>
        <authorList>
            <person name="Jeong J.-H."/>
            <person name="Ryu S."/>
        </authorList>
    </citation>
    <scope>NUCLEOTIDE SEQUENCE</scope>
    <source>
        <strain evidence="2">MADBK_172401_WGS</strain>
        <tissue evidence="2">Digestive gland</tissue>
    </source>
</reference>
<dbReference type="OrthoDB" id="6369833at2759"/>
<dbReference type="AlphaFoldDB" id="A0A8J4YF16"/>
<dbReference type="GO" id="GO:0004523">
    <property type="term" value="F:RNA-DNA hybrid ribonuclease activity"/>
    <property type="evidence" value="ECO:0007669"/>
    <property type="project" value="InterPro"/>
</dbReference>
<accession>A0A8J4YF16</accession>
<evidence type="ECO:0000259" key="1">
    <source>
        <dbReference type="PROSITE" id="PS50879"/>
    </source>
</evidence>
<protein>
    <recommendedName>
        <fullName evidence="1">RNase H type-1 domain-containing protein</fullName>
    </recommendedName>
</protein>
<gene>
    <name evidence="2" type="ORF">GWK47_045936</name>
</gene>
<dbReference type="Proteomes" id="UP000770661">
    <property type="component" value="Unassembled WGS sequence"/>
</dbReference>
<dbReference type="PROSITE" id="PS50879">
    <property type="entry name" value="RNASE_H_1"/>
    <property type="match status" value="1"/>
</dbReference>
<evidence type="ECO:0000313" key="3">
    <source>
        <dbReference type="Proteomes" id="UP000770661"/>
    </source>
</evidence>
<organism evidence="2 3">
    <name type="scientific">Chionoecetes opilio</name>
    <name type="common">Atlantic snow crab</name>
    <name type="synonym">Cancer opilio</name>
    <dbReference type="NCBI Taxonomy" id="41210"/>
    <lineage>
        <taxon>Eukaryota</taxon>
        <taxon>Metazoa</taxon>
        <taxon>Ecdysozoa</taxon>
        <taxon>Arthropoda</taxon>
        <taxon>Crustacea</taxon>
        <taxon>Multicrustacea</taxon>
        <taxon>Malacostraca</taxon>
        <taxon>Eumalacostraca</taxon>
        <taxon>Eucarida</taxon>
        <taxon>Decapoda</taxon>
        <taxon>Pleocyemata</taxon>
        <taxon>Brachyura</taxon>
        <taxon>Eubrachyura</taxon>
        <taxon>Majoidea</taxon>
        <taxon>Majidae</taxon>
        <taxon>Chionoecetes</taxon>
    </lineage>
</organism>
<dbReference type="SUPFAM" id="SSF53098">
    <property type="entry name" value="Ribonuclease H-like"/>
    <property type="match status" value="1"/>
</dbReference>
<sequence length="185" mass="20506">MSTLQVLRKPRTPMDNVQLTTAILGHIQGLAAQGRCVRFNWVPSHVGLHGNEAADEVAREATRHPAVALTVLPSRHGAKVLARRAAACSAGQQYRQLVQTLRQAAWHTQATDNMGRALRPAQQLSRAEEVVLHRLRLGYGTLEELRDGFEDRPCEHCPHLARCPLAHYLLSCPATARLRQRVGPL</sequence>
<dbReference type="InterPro" id="IPR012337">
    <property type="entry name" value="RNaseH-like_sf"/>
</dbReference>
<comment type="caution">
    <text evidence="2">The sequence shown here is derived from an EMBL/GenBank/DDBJ whole genome shotgun (WGS) entry which is preliminary data.</text>
</comment>
<proteinExistence type="predicted"/>
<feature type="domain" description="RNase H type-1" evidence="1">
    <location>
        <begin position="1"/>
        <end position="63"/>
    </location>
</feature>
<dbReference type="EMBL" id="JACEEZ010010657">
    <property type="protein sequence ID" value="KAG0721689.1"/>
    <property type="molecule type" value="Genomic_DNA"/>
</dbReference>